<dbReference type="EC" id="2.3.1.-" evidence="2"/>
<sequence length="200" mass="22177">MTETQAPLIHAASFDYQSDRDVEAVTLLFADYLLEGLDRLGHFPSGMPIANWLNTVVLYVDGIPAGFCAADLTRYAVELIYVAPAYRRKGIAHRLLVDLRDSCPEQMRIKAPLSPGCQALAEQLGIPVSAPTAEEEAKGEQAVAELHETIRRHCKHPRKGSPQRPCRRCYRALLRRMALAMVTDPCLALRQANRLLGQAS</sequence>
<keyword evidence="2" id="KW-0808">Transferase</keyword>
<protein>
    <submittedName>
        <fullName evidence="2">GNAT family N-acetyltransferase</fullName>
        <ecNumber evidence="2">2.3.1.-</ecNumber>
    </submittedName>
</protein>
<reference evidence="2 3" key="1">
    <citation type="journal article" date="2023" name="Microb. Genom.">
        <title>Mesoterricola silvestris gen. nov., sp. nov., Mesoterricola sediminis sp. nov., Geothrix oryzae sp. nov., Geothrix edaphica sp. nov., Geothrix rubra sp. nov., and Geothrix limicola sp. nov., six novel members of Acidobacteriota isolated from soils.</title>
        <authorList>
            <person name="Weisberg A.J."/>
            <person name="Pearce E."/>
            <person name="Kramer C.G."/>
            <person name="Chang J.H."/>
            <person name="Clarke C.R."/>
        </authorList>
    </citation>
    <scope>NUCLEOTIDE SEQUENCE [LARGE SCALE GENOMIC DNA]</scope>
    <source>
        <strain evidence="2 3">ID09-01A</strain>
    </source>
</reference>
<feature type="domain" description="N-acetyltransferase" evidence="1">
    <location>
        <begin position="1"/>
        <end position="150"/>
    </location>
</feature>
<evidence type="ECO:0000313" key="3">
    <source>
        <dbReference type="Proteomes" id="UP001271274"/>
    </source>
</evidence>
<proteinExistence type="predicted"/>
<name>A0ABU4NT16_9ACTN</name>
<evidence type="ECO:0000259" key="1">
    <source>
        <dbReference type="PROSITE" id="PS51186"/>
    </source>
</evidence>
<dbReference type="SUPFAM" id="SSF55729">
    <property type="entry name" value="Acyl-CoA N-acyltransferases (Nat)"/>
    <property type="match status" value="1"/>
</dbReference>
<dbReference type="InterPro" id="IPR016181">
    <property type="entry name" value="Acyl_CoA_acyltransferase"/>
</dbReference>
<comment type="caution">
    <text evidence="2">The sequence shown here is derived from an EMBL/GenBank/DDBJ whole genome shotgun (WGS) entry which is preliminary data.</text>
</comment>
<dbReference type="Gene3D" id="3.40.630.30">
    <property type="match status" value="1"/>
</dbReference>
<keyword evidence="3" id="KW-1185">Reference proteome</keyword>
<dbReference type="Pfam" id="PF13673">
    <property type="entry name" value="Acetyltransf_10"/>
    <property type="match status" value="1"/>
</dbReference>
<dbReference type="CDD" id="cd04301">
    <property type="entry name" value="NAT_SF"/>
    <property type="match status" value="1"/>
</dbReference>
<dbReference type="Proteomes" id="UP001271274">
    <property type="component" value="Unassembled WGS sequence"/>
</dbReference>
<keyword evidence="2" id="KW-0012">Acyltransferase</keyword>
<dbReference type="RefSeq" id="WP_319063408.1">
    <property type="nucleotide sequence ID" value="NZ_JARAYT010000010.1"/>
</dbReference>
<dbReference type="InterPro" id="IPR000182">
    <property type="entry name" value="GNAT_dom"/>
</dbReference>
<dbReference type="PROSITE" id="PS51186">
    <property type="entry name" value="GNAT"/>
    <property type="match status" value="1"/>
</dbReference>
<accession>A0ABU4NT16</accession>
<gene>
    <name evidence="2" type="ORF">PV662_37400</name>
</gene>
<organism evidence="2 3">
    <name type="scientific">Streptomyces europaeiscabiei</name>
    <dbReference type="NCBI Taxonomy" id="146819"/>
    <lineage>
        <taxon>Bacteria</taxon>
        <taxon>Bacillati</taxon>
        <taxon>Actinomycetota</taxon>
        <taxon>Actinomycetes</taxon>
        <taxon>Kitasatosporales</taxon>
        <taxon>Streptomycetaceae</taxon>
        <taxon>Streptomyces</taxon>
    </lineage>
</organism>
<dbReference type="GO" id="GO:0016746">
    <property type="term" value="F:acyltransferase activity"/>
    <property type="evidence" value="ECO:0007669"/>
    <property type="project" value="UniProtKB-KW"/>
</dbReference>
<dbReference type="EMBL" id="JARAYU010000018">
    <property type="protein sequence ID" value="MDX3705327.1"/>
    <property type="molecule type" value="Genomic_DNA"/>
</dbReference>
<evidence type="ECO:0000313" key="2">
    <source>
        <dbReference type="EMBL" id="MDX3705327.1"/>
    </source>
</evidence>